<dbReference type="EMBL" id="MDAL01000037">
    <property type="protein sequence ID" value="PMN89838.1"/>
    <property type="molecule type" value="Genomic_DNA"/>
</dbReference>
<dbReference type="InterPro" id="IPR029058">
    <property type="entry name" value="AB_hydrolase_fold"/>
</dbReference>
<dbReference type="PANTHER" id="PTHR43358:SF4">
    <property type="entry name" value="ALPHA_BETA HYDROLASE FOLD-1 DOMAIN-CONTAINING PROTEIN"/>
    <property type="match status" value="1"/>
</dbReference>
<dbReference type="Pfam" id="PF12146">
    <property type="entry name" value="Hydrolase_4"/>
    <property type="match status" value="1"/>
</dbReference>
<gene>
    <name evidence="2" type="ORF">BCT23_22175</name>
</gene>
<dbReference type="Gene3D" id="3.40.50.1820">
    <property type="entry name" value="alpha/beta hydrolase"/>
    <property type="match status" value="1"/>
</dbReference>
<name>A0A2N7L7C7_9GAMM</name>
<dbReference type="InterPro" id="IPR052920">
    <property type="entry name" value="DNA-binding_regulatory"/>
</dbReference>
<evidence type="ECO:0000313" key="3">
    <source>
        <dbReference type="Proteomes" id="UP000235387"/>
    </source>
</evidence>
<proteinExistence type="predicted"/>
<evidence type="ECO:0000313" key="2">
    <source>
        <dbReference type="EMBL" id="PMN89838.1"/>
    </source>
</evidence>
<dbReference type="AlphaFoldDB" id="A0A2N7L7C7"/>
<sequence length="282" mass="31173">MKKVGFLLCALFAVVLGAFWMLGSKLSSPANQTVHLPADAPTAKSVTIDTISAWYFPVEARKACVLLLHGNRGSKRDMVERAKFLTKYGYAALAIDFQAHGETPGEHLSYGYLESHNAHTAVRYLKETKACQQVAALGISLGGAAAILGERAVPVDAYILESVYSSIEQAVENRLALYSRHFPSALAPLLYEQIPLRLGVELHQLQPAEAVKQLNAPVLFMQGDKDKRTFLYEVLMLFDNAPEPKYLNVMEGAAHVDLHQFNTEQYETTVLSFLAKHLDQNP</sequence>
<dbReference type="SUPFAM" id="SSF53474">
    <property type="entry name" value="alpha/beta-Hydrolases"/>
    <property type="match status" value="1"/>
</dbReference>
<dbReference type="Proteomes" id="UP000235387">
    <property type="component" value="Unassembled WGS sequence"/>
</dbReference>
<dbReference type="InterPro" id="IPR022742">
    <property type="entry name" value="Hydrolase_4"/>
</dbReference>
<feature type="domain" description="Serine aminopeptidase S33" evidence="1">
    <location>
        <begin position="61"/>
        <end position="170"/>
    </location>
</feature>
<accession>A0A2N7L7C7</accession>
<organism evidence="2 3">
    <name type="scientific">Enterovibrio norvegicus</name>
    <dbReference type="NCBI Taxonomy" id="188144"/>
    <lineage>
        <taxon>Bacteria</taxon>
        <taxon>Pseudomonadati</taxon>
        <taxon>Pseudomonadota</taxon>
        <taxon>Gammaproteobacteria</taxon>
        <taxon>Vibrionales</taxon>
        <taxon>Vibrionaceae</taxon>
        <taxon>Enterovibrio</taxon>
    </lineage>
</organism>
<reference evidence="3" key="1">
    <citation type="submission" date="2016-07" db="EMBL/GenBank/DDBJ databases">
        <title>Nontailed viruses are major unrecognized killers of bacteria in the ocean.</title>
        <authorList>
            <person name="Kauffman K."/>
            <person name="Hussain F."/>
            <person name="Yang J."/>
            <person name="Arevalo P."/>
            <person name="Brown J."/>
            <person name="Cutler M."/>
            <person name="Kelly L."/>
            <person name="Polz M.F."/>
        </authorList>
    </citation>
    <scope>NUCLEOTIDE SEQUENCE [LARGE SCALE GENOMIC DNA]</scope>
    <source>
        <strain evidence="3">10N.261.45.A10</strain>
    </source>
</reference>
<protein>
    <recommendedName>
        <fullName evidence="1">Serine aminopeptidase S33 domain-containing protein</fullName>
    </recommendedName>
</protein>
<dbReference type="PANTHER" id="PTHR43358">
    <property type="entry name" value="ALPHA/BETA-HYDROLASE"/>
    <property type="match status" value="1"/>
</dbReference>
<dbReference type="RefSeq" id="WP_102391692.1">
    <property type="nucleotide sequence ID" value="NZ_MDAL01000037.1"/>
</dbReference>
<evidence type="ECO:0000259" key="1">
    <source>
        <dbReference type="Pfam" id="PF12146"/>
    </source>
</evidence>
<comment type="caution">
    <text evidence="2">The sequence shown here is derived from an EMBL/GenBank/DDBJ whole genome shotgun (WGS) entry which is preliminary data.</text>
</comment>